<comment type="subcellular location">
    <subcellularLocation>
        <location evidence="1">Membrane</location>
        <topology evidence="1">Multi-pass membrane protein</topology>
    </subcellularLocation>
</comment>
<proteinExistence type="predicted"/>
<evidence type="ECO:0000313" key="8">
    <source>
        <dbReference type="Proteomes" id="UP000039865"/>
    </source>
</evidence>
<feature type="transmembrane region" description="Helical" evidence="5">
    <location>
        <begin position="204"/>
        <end position="224"/>
    </location>
</feature>
<dbReference type="Pfam" id="PF00892">
    <property type="entry name" value="EamA"/>
    <property type="match status" value="2"/>
</dbReference>
<protein>
    <submittedName>
        <fullName evidence="7">Drug metabolite transporter permease</fullName>
    </submittedName>
</protein>
<dbReference type="SUPFAM" id="SSF103481">
    <property type="entry name" value="Multidrug resistance efflux transporter EmrE"/>
    <property type="match status" value="2"/>
</dbReference>
<keyword evidence="8" id="KW-1185">Reference proteome</keyword>
<feature type="transmembrane region" description="Helical" evidence="5">
    <location>
        <begin position="174"/>
        <end position="192"/>
    </location>
</feature>
<dbReference type="PANTHER" id="PTHR22911">
    <property type="entry name" value="ACYL-MALONYL CONDENSING ENZYME-RELATED"/>
    <property type="match status" value="1"/>
</dbReference>
<organism evidence="7 8">
    <name type="scientific">Stylonychia lemnae</name>
    <name type="common">Ciliate</name>
    <dbReference type="NCBI Taxonomy" id="5949"/>
    <lineage>
        <taxon>Eukaryota</taxon>
        <taxon>Sar</taxon>
        <taxon>Alveolata</taxon>
        <taxon>Ciliophora</taxon>
        <taxon>Intramacronucleata</taxon>
        <taxon>Spirotrichea</taxon>
        <taxon>Stichotrichia</taxon>
        <taxon>Sporadotrichida</taxon>
        <taxon>Oxytrichidae</taxon>
        <taxon>Stylonychinae</taxon>
        <taxon>Stylonychia</taxon>
    </lineage>
</organism>
<evidence type="ECO:0000256" key="2">
    <source>
        <dbReference type="ARBA" id="ARBA00022692"/>
    </source>
</evidence>
<evidence type="ECO:0000313" key="7">
    <source>
        <dbReference type="EMBL" id="CDW80631.1"/>
    </source>
</evidence>
<evidence type="ECO:0000256" key="4">
    <source>
        <dbReference type="ARBA" id="ARBA00023136"/>
    </source>
</evidence>
<evidence type="ECO:0000256" key="1">
    <source>
        <dbReference type="ARBA" id="ARBA00004141"/>
    </source>
</evidence>
<reference evidence="7 8" key="1">
    <citation type="submission" date="2014-06" db="EMBL/GenBank/DDBJ databases">
        <authorList>
            <person name="Swart Estienne"/>
        </authorList>
    </citation>
    <scope>NUCLEOTIDE SEQUENCE [LARGE SCALE GENOMIC DNA]</scope>
    <source>
        <strain evidence="7 8">130c</strain>
    </source>
</reference>
<feature type="transmembrane region" description="Helical" evidence="5">
    <location>
        <begin position="37"/>
        <end position="57"/>
    </location>
</feature>
<dbReference type="EMBL" id="CCKQ01009166">
    <property type="protein sequence ID" value="CDW80631.1"/>
    <property type="molecule type" value="Genomic_DNA"/>
</dbReference>
<evidence type="ECO:0000259" key="6">
    <source>
        <dbReference type="Pfam" id="PF00892"/>
    </source>
</evidence>
<dbReference type="InterPro" id="IPR037185">
    <property type="entry name" value="EmrE-like"/>
</dbReference>
<keyword evidence="3 5" id="KW-1133">Transmembrane helix</keyword>
<dbReference type="GO" id="GO:0016020">
    <property type="term" value="C:membrane"/>
    <property type="evidence" value="ECO:0007669"/>
    <property type="project" value="UniProtKB-SubCell"/>
</dbReference>
<keyword evidence="4 5" id="KW-0472">Membrane</keyword>
<feature type="transmembrane region" description="Helical" evidence="5">
    <location>
        <begin position="230"/>
        <end position="248"/>
    </location>
</feature>
<keyword evidence="2 5" id="KW-0812">Transmembrane</keyword>
<dbReference type="PANTHER" id="PTHR22911:SF6">
    <property type="entry name" value="SOLUTE CARRIER FAMILY 35 MEMBER G1"/>
    <property type="match status" value="1"/>
</dbReference>
<dbReference type="OrthoDB" id="306876at2759"/>
<sequence>MIDSVKPHLRGVLLYRTLQGNFTLLLLYHAVKYLPLVQVALIINLMPLFTAIMGYYYLNERLKILEIIVLIVSFIGVAVLIVGGPNEKEKSELEQTDSSSSAINVSFLEYVIASLLLILNPIFNASGSIALRQLKGLHDYTTSAYMGISMTILYALIIWIFGMGFDFVSKFDQQAWYIVLAMGIIAVFQQTFRFKALQYDTASRLAVVNYFQTIILFLFDVVFLDQSFNMTQIIGIIIIFTVNSIKWGDSFYTYIIKKKKNA</sequence>
<name>A0A078AFM0_STYLE</name>
<feature type="domain" description="EamA" evidence="6">
    <location>
        <begin position="12"/>
        <end position="81"/>
    </location>
</feature>
<evidence type="ECO:0000256" key="3">
    <source>
        <dbReference type="ARBA" id="ARBA00022989"/>
    </source>
</evidence>
<feature type="transmembrane region" description="Helical" evidence="5">
    <location>
        <begin position="144"/>
        <end position="162"/>
    </location>
</feature>
<feature type="transmembrane region" description="Helical" evidence="5">
    <location>
        <begin position="12"/>
        <end position="31"/>
    </location>
</feature>
<evidence type="ECO:0000256" key="5">
    <source>
        <dbReference type="SAM" id="Phobius"/>
    </source>
</evidence>
<feature type="transmembrane region" description="Helical" evidence="5">
    <location>
        <begin position="64"/>
        <end position="82"/>
    </location>
</feature>
<dbReference type="InParanoid" id="A0A078AFM0"/>
<dbReference type="AlphaFoldDB" id="A0A078AFM0"/>
<accession>A0A078AFM0</accession>
<gene>
    <name evidence="7" type="primary">Contig4346.g4659</name>
    <name evidence="7" type="ORF">STYLEM_9634</name>
</gene>
<dbReference type="Proteomes" id="UP000039865">
    <property type="component" value="Unassembled WGS sequence"/>
</dbReference>
<dbReference type="InterPro" id="IPR000620">
    <property type="entry name" value="EamA_dom"/>
</dbReference>
<feature type="transmembrane region" description="Helical" evidence="5">
    <location>
        <begin position="102"/>
        <end position="123"/>
    </location>
</feature>
<feature type="domain" description="EamA" evidence="6">
    <location>
        <begin position="113"/>
        <end position="240"/>
    </location>
</feature>